<dbReference type="SUPFAM" id="SSF47473">
    <property type="entry name" value="EF-hand"/>
    <property type="match status" value="1"/>
</dbReference>
<dbReference type="Gene3D" id="1.10.238.10">
    <property type="entry name" value="EF-hand"/>
    <property type="match status" value="1"/>
</dbReference>
<dbReference type="AlphaFoldDB" id="A0AAD8PE80"/>
<dbReference type="EMBL" id="JAVEPI010000002">
    <property type="protein sequence ID" value="KAK1443492.1"/>
    <property type="molecule type" value="Genomic_DNA"/>
</dbReference>
<dbReference type="GO" id="GO:0001578">
    <property type="term" value="P:microtubule bundle formation"/>
    <property type="evidence" value="ECO:0007669"/>
    <property type="project" value="TreeGrafter"/>
</dbReference>
<sequence length="121" mass="13751">MNTKDIFNNYCNKQTGHLEARMFVKAFRQADLLGDRLTTSDLDIIFIKNRAQGKRTIKYEEFCKALKEASTYLPLSYDDMVAILAKSGKPIYIGTSTLPVRFHDDISRYTGIHAHGGPSFK</sequence>
<proteinExistence type="inferred from homology"/>
<dbReference type="GO" id="GO:0005874">
    <property type="term" value="C:microtubule"/>
    <property type="evidence" value="ECO:0007669"/>
    <property type="project" value="TreeGrafter"/>
</dbReference>
<evidence type="ECO:0000313" key="2">
    <source>
        <dbReference type="EMBL" id="KAK1443492.1"/>
    </source>
</evidence>
<reference evidence="2" key="1">
    <citation type="submission" date="2023-08" db="EMBL/GenBank/DDBJ databases">
        <title>Draft sequence of the Babesia gibsoni genome.</title>
        <authorList>
            <person name="Yamagishi J.Y."/>
            <person name="Xuan X.X."/>
        </authorList>
    </citation>
    <scope>NUCLEOTIDE SEQUENCE</scope>
    <source>
        <strain evidence="2">Azabu</strain>
    </source>
</reference>
<dbReference type="Pfam" id="PF05517">
    <property type="entry name" value="p25-alpha"/>
    <property type="match status" value="1"/>
</dbReference>
<protein>
    <recommendedName>
        <fullName evidence="4">EF-hand domain-containing protein</fullName>
    </recommendedName>
</protein>
<comment type="caution">
    <text evidence="2">The sequence shown here is derived from an EMBL/GenBank/DDBJ whole genome shotgun (WGS) entry which is preliminary data.</text>
</comment>
<dbReference type="GO" id="GO:0032273">
    <property type="term" value="P:positive regulation of protein polymerization"/>
    <property type="evidence" value="ECO:0007669"/>
    <property type="project" value="TreeGrafter"/>
</dbReference>
<comment type="similarity">
    <text evidence="1">Belongs to the TPPP family.</text>
</comment>
<evidence type="ECO:0000256" key="1">
    <source>
        <dbReference type="ARBA" id="ARBA00010994"/>
    </source>
</evidence>
<dbReference type="InterPro" id="IPR008907">
    <property type="entry name" value="TPP/p25"/>
</dbReference>
<accession>A0AAD8PE80</accession>
<organism evidence="2 3">
    <name type="scientific">Babesia gibsoni</name>
    <dbReference type="NCBI Taxonomy" id="33632"/>
    <lineage>
        <taxon>Eukaryota</taxon>
        <taxon>Sar</taxon>
        <taxon>Alveolata</taxon>
        <taxon>Apicomplexa</taxon>
        <taxon>Aconoidasida</taxon>
        <taxon>Piroplasmida</taxon>
        <taxon>Babesiidae</taxon>
        <taxon>Babesia</taxon>
    </lineage>
</organism>
<evidence type="ECO:0008006" key="4">
    <source>
        <dbReference type="Google" id="ProtNLM"/>
    </source>
</evidence>
<dbReference type="Proteomes" id="UP001230268">
    <property type="component" value="Unassembled WGS sequence"/>
</dbReference>
<dbReference type="PANTHER" id="PTHR12932:SF9">
    <property type="entry name" value="TUBULIN POLYMERIZATION-PROMOTING PROTEIN HOMOLOG"/>
    <property type="match status" value="1"/>
</dbReference>
<gene>
    <name evidence="2" type="ORF">BgAZ_203680</name>
</gene>
<dbReference type="PANTHER" id="PTHR12932">
    <property type="entry name" value="P25 ALPHA-RELATED"/>
    <property type="match status" value="1"/>
</dbReference>
<evidence type="ECO:0000313" key="3">
    <source>
        <dbReference type="Proteomes" id="UP001230268"/>
    </source>
</evidence>
<dbReference type="GO" id="GO:0046785">
    <property type="term" value="P:microtubule polymerization"/>
    <property type="evidence" value="ECO:0007669"/>
    <property type="project" value="InterPro"/>
</dbReference>
<dbReference type="InterPro" id="IPR011992">
    <property type="entry name" value="EF-hand-dom_pair"/>
</dbReference>
<dbReference type="GO" id="GO:0015631">
    <property type="term" value="F:tubulin binding"/>
    <property type="evidence" value="ECO:0007669"/>
    <property type="project" value="InterPro"/>
</dbReference>
<keyword evidence="3" id="KW-1185">Reference proteome</keyword>
<name>A0AAD8PE80_BABGI</name>